<dbReference type="PANTHER" id="PTHR32046">
    <property type="entry name" value="G DOMAIN-CONTAINING PROTEIN"/>
    <property type="match status" value="1"/>
</dbReference>
<organism evidence="4 5">
    <name type="scientific">Penicillium steckii</name>
    <dbReference type="NCBI Taxonomy" id="303698"/>
    <lineage>
        <taxon>Eukaryota</taxon>
        <taxon>Fungi</taxon>
        <taxon>Dikarya</taxon>
        <taxon>Ascomycota</taxon>
        <taxon>Pezizomycotina</taxon>
        <taxon>Eurotiomycetes</taxon>
        <taxon>Eurotiomycetidae</taxon>
        <taxon>Eurotiales</taxon>
        <taxon>Aspergillaceae</taxon>
        <taxon>Penicillium</taxon>
    </lineage>
</organism>
<dbReference type="InterPro" id="IPR027417">
    <property type="entry name" value="P-loop_NTPase"/>
</dbReference>
<comment type="caution">
    <text evidence="4">The sequence shown here is derived from an EMBL/GenBank/DDBJ whole genome shotgun (WGS) entry which is preliminary data.</text>
</comment>
<dbReference type="CDD" id="cd00882">
    <property type="entry name" value="Ras_like_GTPase"/>
    <property type="match status" value="1"/>
</dbReference>
<evidence type="ECO:0000259" key="3">
    <source>
        <dbReference type="Pfam" id="PF01926"/>
    </source>
</evidence>
<dbReference type="OrthoDB" id="8954335at2759"/>
<keyword evidence="2" id="KW-0812">Transmembrane</keyword>
<dbReference type="Pfam" id="PF01926">
    <property type="entry name" value="MMR_HSR1"/>
    <property type="match status" value="1"/>
</dbReference>
<feature type="compositionally biased region" description="Basic and acidic residues" evidence="1">
    <location>
        <begin position="366"/>
        <end position="379"/>
    </location>
</feature>
<dbReference type="Gene3D" id="3.40.50.300">
    <property type="entry name" value="P-loop containing nucleotide triphosphate hydrolases"/>
    <property type="match status" value="1"/>
</dbReference>
<proteinExistence type="predicted"/>
<dbReference type="GO" id="GO:0005525">
    <property type="term" value="F:GTP binding"/>
    <property type="evidence" value="ECO:0007669"/>
    <property type="project" value="InterPro"/>
</dbReference>
<gene>
    <name evidence="4" type="ORF">PENSTE_c016G05331</name>
</gene>
<feature type="domain" description="G" evidence="3">
    <location>
        <begin position="38"/>
        <end position="131"/>
    </location>
</feature>
<keyword evidence="2" id="KW-1133">Transmembrane helix</keyword>
<accession>A0A1V6SZ82</accession>
<dbReference type="Proteomes" id="UP000191285">
    <property type="component" value="Unassembled WGS sequence"/>
</dbReference>
<evidence type="ECO:0000256" key="2">
    <source>
        <dbReference type="SAM" id="Phobius"/>
    </source>
</evidence>
<evidence type="ECO:0000313" key="5">
    <source>
        <dbReference type="Proteomes" id="UP000191285"/>
    </source>
</evidence>
<dbReference type="EMBL" id="MLKD01000016">
    <property type="protein sequence ID" value="OQE19094.1"/>
    <property type="molecule type" value="Genomic_DNA"/>
</dbReference>
<feature type="region of interest" description="Disordered" evidence="1">
    <location>
        <begin position="362"/>
        <end position="389"/>
    </location>
</feature>
<dbReference type="AlphaFoldDB" id="A0A1V6SZ82"/>
<keyword evidence="5" id="KW-1185">Reference proteome</keyword>
<dbReference type="SUPFAM" id="SSF52540">
    <property type="entry name" value="P-loop containing nucleoside triphosphate hydrolases"/>
    <property type="match status" value="1"/>
</dbReference>
<keyword evidence="2" id="KW-0472">Membrane</keyword>
<dbReference type="STRING" id="303698.A0A1V6SZ82"/>
<reference evidence="5" key="1">
    <citation type="journal article" date="2017" name="Nat. Microbiol.">
        <title>Global analysis of biosynthetic gene clusters reveals vast potential of secondary metabolite production in Penicillium species.</title>
        <authorList>
            <person name="Nielsen J.C."/>
            <person name="Grijseels S."/>
            <person name="Prigent S."/>
            <person name="Ji B."/>
            <person name="Dainat J."/>
            <person name="Nielsen K.F."/>
            <person name="Frisvad J.C."/>
            <person name="Workman M."/>
            <person name="Nielsen J."/>
        </authorList>
    </citation>
    <scope>NUCLEOTIDE SEQUENCE [LARGE SCALE GENOMIC DNA]</scope>
    <source>
        <strain evidence="5">IBT 24891</strain>
    </source>
</reference>
<evidence type="ECO:0000313" key="4">
    <source>
        <dbReference type="EMBL" id="OQE19094.1"/>
    </source>
</evidence>
<protein>
    <recommendedName>
        <fullName evidence="3">G domain-containing protein</fullName>
    </recommendedName>
</protein>
<feature type="transmembrane region" description="Helical" evidence="2">
    <location>
        <begin position="395"/>
        <end position="418"/>
    </location>
</feature>
<dbReference type="InterPro" id="IPR006073">
    <property type="entry name" value="GTP-bd"/>
</dbReference>
<sequence length="440" mass="50019">MPSFKRRLKLKNLTIVIKVFDKMPETSLDTVERAHWVHIAVMGLTGSGKSTFIQTASQCPDVVIGDHLQSCTSELKGYNFHYKGYNITLIDTPGFDDTFKTETDVLKEIADWLADSYSKKERLHGVLYLHSIDKTRLEGSALTNLRMFRQLCGEDPLKNVVLATTFWGEVKKERGEQREAQLRDEPKFWGEMIQSGSLLMRFTDDRSSAFEIIDYFLSLQPVSLEIQHEMIDLDKSLIETSAGKHLNADLLQQEQKHKERLLQLQKEHDQAIESRDEQLRITLEEAQSKFENSLARINRQQEKLRADRRAEDRRRQNEFENKIHELESANRNSIDEKLADFEGKSFDEMLARLRANEIKLPPAQRDQLESQIREAEKSPELNGPTARKRRGTSKYLLPALMVLTPITSAALLGFPIFLPNMGGDGTGGAGTDPSAMGGGA</sequence>
<evidence type="ECO:0000256" key="1">
    <source>
        <dbReference type="SAM" id="MobiDB-lite"/>
    </source>
</evidence>
<feature type="region of interest" description="Disordered" evidence="1">
    <location>
        <begin position="301"/>
        <end position="324"/>
    </location>
</feature>
<dbReference type="PANTHER" id="PTHR32046:SF11">
    <property type="entry name" value="IMMUNE-ASSOCIATED NUCLEOTIDE-BINDING PROTEIN 10-LIKE"/>
    <property type="match status" value="1"/>
</dbReference>
<name>A0A1V6SZ82_9EURO</name>